<dbReference type="Proteomes" id="UP001151760">
    <property type="component" value="Unassembled WGS sequence"/>
</dbReference>
<reference evidence="1" key="2">
    <citation type="submission" date="2022-01" db="EMBL/GenBank/DDBJ databases">
        <authorList>
            <person name="Yamashiro T."/>
            <person name="Shiraishi A."/>
            <person name="Satake H."/>
            <person name="Nakayama K."/>
        </authorList>
    </citation>
    <scope>NUCLEOTIDE SEQUENCE</scope>
</reference>
<evidence type="ECO:0008006" key="3">
    <source>
        <dbReference type="Google" id="ProtNLM"/>
    </source>
</evidence>
<name>A0ABQ5BCT5_9ASTR</name>
<dbReference type="EMBL" id="BQNB010013074">
    <property type="protein sequence ID" value="GJT11532.1"/>
    <property type="molecule type" value="Genomic_DNA"/>
</dbReference>
<keyword evidence="2" id="KW-1185">Reference proteome</keyword>
<sequence>MSTSDVLLLIIDIPHDPHLHKAVVTWHFLRITKGPMLMVLSSTDKTRLIASKCFWLTDNRLLLEDYHSEEKAGFVLNIHHGRVIILVAASANEYSDGLYLCNGANDSSNSIPSS</sequence>
<evidence type="ECO:0000313" key="2">
    <source>
        <dbReference type="Proteomes" id="UP001151760"/>
    </source>
</evidence>
<evidence type="ECO:0000313" key="1">
    <source>
        <dbReference type="EMBL" id="GJT11532.1"/>
    </source>
</evidence>
<proteinExistence type="predicted"/>
<reference evidence="1" key="1">
    <citation type="journal article" date="2022" name="Int. J. Mol. Sci.">
        <title>Draft Genome of Tanacetum Coccineum: Genomic Comparison of Closely Related Tanacetum-Family Plants.</title>
        <authorList>
            <person name="Yamashiro T."/>
            <person name="Shiraishi A."/>
            <person name="Nakayama K."/>
            <person name="Satake H."/>
        </authorList>
    </citation>
    <scope>NUCLEOTIDE SEQUENCE</scope>
</reference>
<accession>A0ABQ5BCT5</accession>
<organism evidence="1 2">
    <name type="scientific">Tanacetum coccineum</name>
    <dbReference type="NCBI Taxonomy" id="301880"/>
    <lineage>
        <taxon>Eukaryota</taxon>
        <taxon>Viridiplantae</taxon>
        <taxon>Streptophyta</taxon>
        <taxon>Embryophyta</taxon>
        <taxon>Tracheophyta</taxon>
        <taxon>Spermatophyta</taxon>
        <taxon>Magnoliopsida</taxon>
        <taxon>eudicotyledons</taxon>
        <taxon>Gunneridae</taxon>
        <taxon>Pentapetalae</taxon>
        <taxon>asterids</taxon>
        <taxon>campanulids</taxon>
        <taxon>Asterales</taxon>
        <taxon>Asteraceae</taxon>
        <taxon>Asteroideae</taxon>
        <taxon>Anthemideae</taxon>
        <taxon>Anthemidinae</taxon>
        <taxon>Tanacetum</taxon>
    </lineage>
</organism>
<comment type="caution">
    <text evidence="1">The sequence shown here is derived from an EMBL/GenBank/DDBJ whole genome shotgun (WGS) entry which is preliminary data.</text>
</comment>
<gene>
    <name evidence="1" type="ORF">Tco_0858574</name>
</gene>
<protein>
    <recommendedName>
        <fullName evidence="3">Ig-like domain-containing protein</fullName>
    </recommendedName>
</protein>